<feature type="transmembrane region" description="Helical" evidence="1">
    <location>
        <begin position="66"/>
        <end position="90"/>
    </location>
</feature>
<evidence type="ECO:0000313" key="3">
    <source>
        <dbReference type="Proteomes" id="UP000233517"/>
    </source>
</evidence>
<comment type="caution">
    <text evidence="2">The sequence shown here is derived from an EMBL/GenBank/DDBJ whole genome shotgun (WGS) entry which is preliminary data.</text>
</comment>
<keyword evidence="1" id="KW-1133">Transmembrane helix</keyword>
<gene>
    <name evidence="2" type="ORF">CVU82_03975</name>
</gene>
<keyword evidence="1" id="KW-0812">Transmembrane</keyword>
<dbReference type="InterPro" id="IPR043993">
    <property type="entry name" value="T4SS_pilin"/>
</dbReference>
<proteinExistence type="predicted"/>
<evidence type="ECO:0000256" key="1">
    <source>
        <dbReference type="SAM" id="Phobius"/>
    </source>
</evidence>
<sequence length="150" mass="16459">MKTTLNRRKFLLGVLTVFVSFFLFFPALKSSAQLVPGSSQPDQDQYKYGDYKLNDALEVGIRITKIILGLVGSLALLFFVYGGVMFLISAGNSEQVQKAKGIIINAAIGLIIVFMSYIIIQFAMKALGVNWNGSSSLISSTFEDSKGFRI</sequence>
<organism evidence="2 3">
    <name type="scientific">Candidatus Falkowbacteria bacterium HGW-Falkowbacteria-1</name>
    <dbReference type="NCBI Taxonomy" id="2013768"/>
    <lineage>
        <taxon>Bacteria</taxon>
        <taxon>Candidatus Falkowiibacteriota</taxon>
    </lineage>
</organism>
<dbReference type="Proteomes" id="UP000233517">
    <property type="component" value="Unassembled WGS sequence"/>
</dbReference>
<name>A0A2N2E8X8_9BACT</name>
<feature type="transmembrane region" description="Helical" evidence="1">
    <location>
        <begin position="102"/>
        <end position="124"/>
    </location>
</feature>
<keyword evidence="1" id="KW-0472">Membrane</keyword>
<evidence type="ECO:0000313" key="2">
    <source>
        <dbReference type="EMBL" id="PKM91180.1"/>
    </source>
</evidence>
<protein>
    <submittedName>
        <fullName evidence="2">Uncharacterized protein</fullName>
    </submittedName>
</protein>
<dbReference type="EMBL" id="PHAI01000003">
    <property type="protein sequence ID" value="PKM91180.1"/>
    <property type="molecule type" value="Genomic_DNA"/>
</dbReference>
<reference evidence="2 3" key="1">
    <citation type="journal article" date="2017" name="ISME J.">
        <title>Potential for microbial H2 and metal transformations associated with novel bacteria and archaea in deep terrestrial subsurface sediments.</title>
        <authorList>
            <person name="Hernsdorf A.W."/>
            <person name="Amano Y."/>
            <person name="Miyakawa K."/>
            <person name="Ise K."/>
            <person name="Suzuki Y."/>
            <person name="Anantharaman K."/>
            <person name="Probst A."/>
            <person name="Burstein D."/>
            <person name="Thomas B.C."/>
            <person name="Banfield J.F."/>
        </authorList>
    </citation>
    <scope>NUCLEOTIDE SEQUENCE [LARGE SCALE GENOMIC DNA]</scope>
    <source>
        <strain evidence="2">HGW-Falkowbacteria-1</strain>
    </source>
</reference>
<dbReference type="Pfam" id="PF18895">
    <property type="entry name" value="T4SS_pilin"/>
    <property type="match status" value="1"/>
</dbReference>
<dbReference type="AlphaFoldDB" id="A0A2N2E8X8"/>
<accession>A0A2N2E8X8</accession>